<dbReference type="InterPro" id="IPR032808">
    <property type="entry name" value="DoxX"/>
</dbReference>
<dbReference type="Proteomes" id="UP000240572">
    <property type="component" value="Unassembled WGS sequence"/>
</dbReference>
<feature type="transmembrane region" description="Helical" evidence="5">
    <location>
        <begin position="117"/>
        <end position="137"/>
    </location>
</feature>
<evidence type="ECO:0000313" key="6">
    <source>
        <dbReference type="EMBL" id="PSK94632.1"/>
    </source>
</evidence>
<sequence>MKGLYPIAQFLLRCALGIGFLLPVLDRLGYFGAAGSEHVAWGDWPSFVAYTHQLMPYLGVQVASFFGFIATCLEVLFGILLLAGYKTRLMALGSSGLTLVFALSMLLFLHFRAPFNYSVFVVSFSGLLLASGSRFPWSIDAYLERSRKNPRANE</sequence>
<dbReference type="OrthoDB" id="676158at2"/>
<feature type="transmembrane region" description="Helical" evidence="5">
    <location>
        <begin position="7"/>
        <end position="25"/>
    </location>
</feature>
<evidence type="ECO:0000256" key="5">
    <source>
        <dbReference type="SAM" id="Phobius"/>
    </source>
</evidence>
<keyword evidence="3 5" id="KW-1133">Transmembrane helix</keyword>
<reference evidence="6 7" key="1">
    <citation type="submission" date="2018-03" db="EMBL/GenBank/DDBJ databases">
        <title>Genomic Encyclopedia of Type Strains, Phase III (KMG-III): the genomes of soil and plant-associated and newly described type strains.</title>
        <authorList>
            <person name="Whitman W."/>
        </authorList>
    </citation>
    <scope>NUCLEOTIDE SEQUENCE [LARGE SCALE GENOMIC DNA]</scope>
    <source>
        <strain evidence="6 7">CGMCC 1.12700</strain>
    </source>
</reference>
<keyword evidence="2 5" id="KW-0812">Transmembrane</keyword>
<dbReference type="RefSeq" id="WP_106521325.1">
    <property type="nucleotide sequence ID" value="NZ_PYGD01000001.1"/>
</dbReference>
<evidence type="ECO:0000256" key="1">
    <source>
        <dbReference type="ARBA" id="ARBA00004141"/>
    </source>
</evidence>
<proteinExistence type="predicted"/>
<dbReference type="EMBL" id="PYGD01000001">
    <property type="protein sequence ID" value="PSK94632.1"/>
    <property type="molecule type" value="Genomic_DNA"/>
</dbReference>
<protein>
    <submittedName>
        <fullName evidence="6">Putative membrane protein YphA (DoxX/SURF4 family)</fullName>
    </submittedName>
</protein>
<dbReference type="GO" id="GO:0016020">
    <property type="term" value="C:membrane"/>
    <property type="evidence" value="ECO:0007669"/>
    <property type="project" value="UniProtKB-SubCell"/>
</dbReference>
<name>A0A2P8DBP2_9BACT</name>
<dbReference type="AlphaFoldDB" id="A0A2P8DBP2"/>
<comment type="subcellular location">
    <subcellularLocation>
        <location evidence="1">Membrane</location>
        <topology evidence="1">Multi-pass membrane protein</topology>
    </subcellularLocation>
</comment>
<dbReference type="Pfam" id="PF07681">
    <property type="entry name" value="DoxX"/>
    <property type="match status" value="1"/>
</dbReference>
<keyword evidence="7" id="KW-1185">Reference proteome</keyword>
<evidence type="ECO:0000256" key="3">
    <source>
        <dbReference type="ARBA" id="ARBA00022989"/>
    </source>
</evidence>
<accession>A0A2P8DBP2</accession>
<keyword evidence="4 5" id="KW-0472">Membrane</keyword>
<feature type="transmembrane region" description="Helical" evidence="5">
    <location>
        <begin position="62"/>
        <end position="82"/>
    </location>
</feature>
<feature type="transmembrane region" description="Helical" evidence="5">
    <location>
        <begin position="89"/>
        <end position="111"/>
    </location>
</feature>
<evidence type="ECO:0000256" key="4">
    <source>
        <dbReference type="ARBA" id="ARBA00023136"/>
    </source>
</evidence>
<gene>
    <name evidence="6" type="ORF">B0I18_101791</name>
</gene>
<evidence type="ECO:0000256" key="2">
    <source>
        <dbReference type="ARBA" id="ARBA00022692"/>
    </source>
</evidence>
<comment type="caution">
    <text evidence="6">The sequence shown here is derived from an EMBL/GenBank/DDBJ whole genome shotgun (WGS) entry which is preliminary data.</text>
</comment>
<evidence type="ECO:0000313" key="7">
    <source>
        <dbReference type="Proteomes" id="UP000240572"/>
    </source>
</evidence>
<organism evidence="6 7">
    <name type="scientific">Taibaiella chishuiensis</name>
    <dbReference type="NCBI Taxonomy" id="1434707"/>
    <lineage>
        <taxon>Bacteria</taxon>
        <taxon>Pseudomonadati</taxon>
        <taxon>Bacteroidota</taxon>
        <taxon>Chitinophagia</taxon>
        <taxon>Chitinophagales</taxon>
        <taxon>Chitinophagaceae</taxon>
        <taxon>Taibaiella</taxon>
    </lineage>
</organism>